<evidence type="ECO:0000313" key="1">
    <source>
        <dbReference type="EMBL" id="MCL2892089.1"/>
    </source>
</evidence>
<proteinExistence type="predicted"/>
<dbReference type="EMBL" id="JAKPBZ010000106">
    <property type="protein sequence ID" value="MCL2892089.1"/>
    <property type="molecule type" value="Genomic_DNA"/>
</dbReference>
<organism evidence="1 2">
    <name type="scientific">Brenneria tiliae</name>
    <dbReference type="NCBI Taxonomy" id="2914984"/>
    <lineage>
        <taxon>Bacteria</taxon>
        <taxon>Pseudomonadati</taxon>
        <taxon>Pseudomonadota</taxon>
        <taxon>Gammaproteobacteria</taxon>
        <taxon>Enterobacterales</taxon>
        <taxon>Pectobacteriaceae</taxon>
        <taxon>Brenneria</taxon>
    </lineage>
</organism>
<dbReference type="Proteomes" id="UP001203069">
    <property type="component" value="Unassembled WGS sequence"/>
</dbReference>
<accession>A0ABT0MQG1</accession>
<keyword evidence="2" id="KW-1185">Reference proteome</keyword>
<evidence type="ECO:0000313" key="2">
    <source>
        <dbReference type="Proteomes" id="UP001203069"/>
    </source>
</evidence>
<gene>
    <name evidence="1" type="ORF">MFP26_05170</name>
</gene>
<comment type="caution">
    <text evidence="1">The sequence shown here is derived from an EMBL/GenBank/DDBJ whole genome shotgun (WGS) entry which is preliminary data.</text>
</comment>
<name>A0ABT0MQG1_9GAMM</name>
<reference evidence="1 2" key="1">
    <citation type="submission" date="2022-02" db="EMBL/GenBank/DDBJ databases">
        <title>Description of Brenneria tiliae sp. nov. isolated from symptomatic Tilia x moltkei and Tilia x europaea trees in the UK.</title>
        <authorList>
            <person name="Kile H."/>
        </authorList>
    </citation>
    <scope>NUCLEOTIDE SEQUENCE [LARGE SCALE GENOMIC DNA]</scope>
    <source>
        <strain evidence="1 2">MC1SB4.1</strain>
    </source>
</reference>
<dbReference type="RefSeq" id="WP_249243882.1">
    <property type="nucleotide sequence ID" value="NZ_JAKPBZ010000106.1"/>
</dbReference>
<protein>
    <submittedName>
        <fullName evidence="1">Uncharacterized protein</fullName>
    </submittedName>
</protein>
<sequence length="124" mass="14064">MTEKLMKIDCGYPLKNSQLENIRYASGSLELIFTPVEGSKFKVAFDWIHSFRLTDEGDLLKMQEEQNGEMLAGIYTVDESIYLKWFTEQSVGIHDGESITHYLVVTSEDVIDVLSSVSPFISDC</sequence>